<gene>
    <name evidence="1" type="ORF">BKA67DRAFT_576963</name>
</gene>
<comment type="caution">
    <text evidence="1">The sequence shown here is derived from an EMBL/GenBank/DDBJ whole genome shotgun (WGS) entry which is preliminary data.</text>
</comment>
<dbReference type="EMBL" id="JAGPXC010000007">
    <property type="protein sequence ID" value="KAH6649170.1"/>
    <property type="molecule type" value="Genomic_DNA"/>
</dbReference>
<name>A0A9P8UFS1_9PEZI</name>
<keyword evidence="2" id="KW-1185">Reference proteome</keyword>
<dbReference type="Proteomes" id="UP000758603">
    <property type="component" value="Unassembled WGS sequence"/>
</dbReference>
<sequence>MSIYRLRDCAHRITVPLMATSQNLNSTWAICTLCFGTPIPSQFWSPQPIQHS</sequence>
<dbReference type="AlphaFoldDB" id="A0A9P8UFS1"/>
<dbReference type="RefSeq" id="XP_045955677.1">
    <property type="nucleotide sequence ID" value="XM_046103608.1"/>
</dbReference>
<evidence type="ECO:0000313" key="1">
    <source>
        <dbReference type="EMBL" id="KAH6649170.1"/>
    </source>
</evidence>
<reference evidence="1" key="1">
    <citation type="journal article" date="2021" name="Nat. Commun.">
        <title>Genetic determinants of endophytism in the Arabidopsis root mycobiome.</title>
        <authorList>
            <person name="Mesny F."/>
            <person name="Miyauchi S."/>
            <person name="Thiergart T."/>
            <person name="Pickel B."/>
            <person name="Atanasova L."/>
            <person name="Karlsson M."/>
            <person name="Huettel B."/>
            <person name="Barry K.W."/>
            <person name="Haridas S."/>
            <person name="Chen C."/>
            <person name="Bauer D."/>
            <person name="Andreopoulos W."/>
            <person name="Pangilinan J."/>
            <person name="LaButti K."/>
            <person name="Riley R."/>
            <person name="Lipzen A."/>
            <person name="Clum A."/>
            <person name="Drula E."/>
            <person name="Henrissat B."/>
            <person name="Kohler A."/>
            <person name="Grigoriev I.V."/>
            <person name="Martin F.M."/>
            <person name="Hacquard S."/>
        </authorList>
    </citation>
    <scope>NUCLEOTIDE SEQUENCE</scope>
    <source>
        <strain evidence="1">MPI-SDFR-AT-0073</strain>
    </source>
</reference>
<accession>A0A9P8UFS1</accession>
<evidence type="ECO:0000313" key="2">
    <source>
        <dbReference type="Proteomes" id="UP000758603"/>
    </source>
</evidence>
<organism evidence="1 2">
    <name type="scientific">Truncatella angustata</name>
    <dbReference type="NCBI Taxonomy" id="152316"/>
    <lineage>
        <taxon>Eukaryota</taxon>
        <taxon>Fungi</taxon>
        <taxon>Dikarya</taxon>
        <taxon>Ascomycota</taxon>
        <taxon>Pezizomycotina</taxon>
        <taxon>Sordariomycetes</taxon>
        <taxon>Xylariomycetidae</taxon>
        <taxon>Amphisphaeriales</taxon>
        <taxon>Sporocadaceae</taxon>
        <taxon>Truncatella</taxon>
    </lineage>
</organism>
<proteinExistence type="predicted"/>
<dbReference type="GeneID" id="70132500"/>
<protein>
    <submittedName>
        <fullName evidence="1">Uncharacterized protein</fullName>
    </submittedName>
</protein>